<feature type="domain" description="Rhodanese" evidence="17">
    <location>
        <begin position="14"/>
        <end position="51"/>
    </location>
</feature>
<evidence type="ECO:0000256" key="5">
    <source>
        <dbReference type="ARBA" id="ARBA00022827"/>
    </source>
</evidence>
<keyword evidence="9" id="KW-0753">Steroid metabolism</keyword>
<evidence type="ECO:0000256" key="8">
    <source>
        <dbReference type="ARBA" id="ARBA00023166"/>
    </source>
</evidence>
<keyword evidence="4" id="KW-0285">Flavoprotein</keyword>
<dbReference type="EMBL" id="CP163429">
    <property type="protein sequence ID" value="XDP95765.1"/>
    <property type="molecule type" value="Genomic_DNA"/>
</dbReference>
<dbReference type="EC" id="5.3.3.1" evidence="11"/>
<evidence type="ECO:0000256" key="14">
    <source>
        <dbReference type="ARBA" id="ARBA00049744"/>
    </source>
</evidence>
<dbReference type="AlphaFoldDB" id="A0AB39LS42"/>
<comment type="pathway">
    <text evidence="12">Steroid metabolism; cholesterol degradation.</text>
</comment>
<dbReference type="InterPro" id="IPR036188">
    <property type="entry name" value="FAD/NAD-bd_sf"/>
</dbReference>
<proteinExistence type="inferred from homology"/>
<dbReference type="InterPro" id="IPR007867">
    <property type="entry name" value="GMC_OxRtase_C"/>
</dbReference>
<name>A0AB39LS42_9ACTN</name>
<evidence type="ECO:0000256" key="10">
    <source>
        <dbReference type="ARBA" id="ARBA00023235"/>
    </source>
</evidence>
<dbReference type="PANTHER" id="PTHR47470">
    <property type="entry name" value="CHOLESTEROL OXIDASE"/>
    <property type="match status" value="1"/>
</dbReference>
<keyword evidence="6" id="KW-0560">Oxidoreductase</keyword>
<dbReference type="GO" id="GO:0008203">
    <property type="term" value="P:cholesterol metabolic process"/>
    <property type="evidence" value="ECO:0007669"/>
    <property type="project" value="UniProtKB-KW"/>
</dbReference>
<dbReference type="Pfam" id="PF13450">
    <property type="entry name" value="NAD_binding_8"/>
    <property type="match status" value="1"/>
</dbReference>
<dbReference type="Pfam" id="PF05199">
    <property type="entry name" value="GMC_oxred_C"/>
    <property type="match status" value="1"/>
</dbReference>
<keyword evidence="8" id="KW-1207">Sterol metabolism</keyword>
<dbReference type="RefSeq" id="WP_369157771.1">
    <property type="nucleotide sequence ID" value="NZ_CP163429.1"/>
</dbReference>
<evidence type="ECO:0000256" key="6">
    <source>
        <dbReference type="ARBA" id="ARBA00023002"/>
    </source>
</evidence>
<dbReference type="EC" id="1.1.3.6" evidence="13"/>
<keyword evidence="3" id="KW-0153">Cholesterol metabolism</keyword>
<dbReference type="GO" id="GO:0004769">
    <property type="term" value="F:steroid Delta-isomerase activity"/>
    <property type="evidence" value="ECO:0007669"/>
    <property type="project" value="UniProtKB-EC"/>
</dbReference>
<evidence type="ECO:0000256" key="11">
    <source>
        <dbReference type="ARBA" id="ARBA00038856"/>
    </source>
</evidence>
<dbReference type="SUPFAM" id="SSF51905">
    <property type="entry name" value="FAD/NAD(P)-binding domain"/>
    <property type="match status" value="1"/>
</dbReference>
<reference evidence="18" key="1">
    <citation type="submission" date="2024-07" db="EMBL/GenBank/DDBJ databases">
        <authorList>
            <person name="Yu S.T."/>
        </authorList>
    </citation>
    <scope>NUCLEOTIDE SEQUENCE</scope>
    <source>
        <strain evidence="18">R02</strain>
    </source>
</reference>
<accession>A0AB39LS42</accession>
<dbReference type="GO" id="GO:0016995">
    <property type="term" value="F:cholesterol oxidase activity"/>
    <property type="evidence" value="ECO:0007669"/>
    <property type="project" value="UniProtKB-EC"/>
</dbReference>
<evidence type="ECO:0000256" key="7">
    <source>
        <dbReference type="ARBA" id="ARBA00023098"/>
    </source>
</evidence>
<comment type="cofactor">
    <cofactor evidence="1">
        <name>FAD</name>
        <dbReference type="ChEBI" id="CHEBI:57692"/>
    </cofactor>
</comment>
<gene>
    <name evidence="18" type="ORF">AB5J57_20600</name>
</gene>
<keyword evidence="7" id="KW-0443">Lipid metabolism</keyword>
<dbReference type="InterPro" id="IPR001763">
    <property type="entry name" value="Rhodanese-like_dom"/>
</dbReference>
<dbReference type="InterPro" id="IPR000172">
    <property type="entry name" value="GMC_OxRdtase_N"/>
</dbReference>
<evidence type="ECO:0000256" key="4">
    <source>
        <dbReference type="ARBA" id="ARBA00022630"/>
    </source>
</evidence>
<dbReference type="PROSITE" id="PS50206">
    <property type="entry name" value="RHODANESE_3"/>
    <property type="match status" value="1"/>
</dbReference>
<dbReference type="GO" id="GO:0050660">
    <property type="term" value="F:flavin adenine dinucleotide binding"/>
    <property type="evidence" value="ECO:0007669"/>
    <property type="project" value="InterPro"/>
</dbReference>
<comment type="similarity">
    <text evidence="2">Belongs to the GMC oxidoreductase family.</text>
</comment>
<organism evidence="18">
    <name type="scientific">Streptomyces sp. R02</name>
    <dbReference type="NCBI Taxonomy" id="3238623"/>
    <lineage>
        <taxon>Bacteria</taxon>
        <taxon>Bacillati</taxon>
        <taxon>Actinomycetota</taxon>
        <taxon>Actinomycetes</taxon>
        <taxon>Kitasatosporales</taxon>
        <taxon>Streptomycetaceae</taxon>
        <taxon>Streptomyces</taxon>
    </lineage>
</organism>
<dbReference type="Pfam" id="PF00732">
    <property type="entry name" value="GMC_oxred_N"/>
    <property type="match status" value="1"/>
</dbReference>
<evidence type="ECO:0000256" key="15">
    <source>
        <dbReference type="ARBA" id="ARBA00049778"/>
    </source>
</evidence>
<dbReference type="PANTHER" id="PTHR47470:SF1">
    <property type="entry name" value="FAD-DEPENDENT OXIDOREDUCTASE 2 FAD BINDING DOMAIN-CONTAINING PROTEIN"/>
    <property type="match status" value="1"/>
</dbReference>
<dbReference type="InterPro" id="IPR052542">
    <property type="entry name" value="Cholesterol_Oxidase"/>
</dbReference>
<sequence>MPEDAHDYDVLVVGSGFGGSVTALRLTEKGYSVGVLEAGRRWTREALPKNSWDLKNYLWAPKLGMYGIQRIHLLGNVMVLAGAGVGGGSLNYANTLYVPPKPFFEDPQWGAITDWQEELAPYYDQARRMLGVRLNPTMTPSDVHLKAAAERMGCGDTFHMAPVGVFFGDGEDADGKVRATPGQEVPDPYFGGAGPSRRACAECGECMTGCRHGAKNTLNENYLYLAEKAGAVVHPMTTVVSVTEDSRGGFAVATLPTDDRRKGKGRMFTARRVVLAAGTYGTQTLLHRMKAGGQLPYLSDRLGELTRTNSEALVGAQTDDRRYRKATGAPKADFTQGVAITSSIHPDANTHIEPVRYGKGSNSMGSLSILQVPYAGGGSGAARVLGWLGNAARHPWLLLRSLSNRRWSERTIIGLVMQSLDNSLTTYVKPSGMGRGLLTARQGHGAPNPKQIKAATDGASALAAEINGFAGSNVGELTGMPLTAHFLGGCAIGDSSETGVIDPYHRLYGHPGITVVDGSAVSANLGVNPSLTITAQAERAMSFWPNKGEEDPRPAQGETYRRLSPVEPKSPAVPADAFGALKLPFLGIPAVPPKK</sequence>
<protein>
    <recommendedName>
        <fullName evidence="14">Cholesterol oxidase</fullName>
        <ecNumber evidence="13">1.1.3.6</ecNumber>
        <ecNumber evidence="11">5.3.3.1</ecNumber>
    </recommendedName>
    <alternativeName>
        <fullName evidence="15">Cholesterol isomerase</fullName>
    </alternativeName>
</protein>
<evidence type="ECO:0000313" key="18">
    <source>
        <dbReference type="EMBL" id="XDP95765.1"/>
    </source>
</evidence>
<evidence type="ECO:0000256" key="1">
    <source>
        <dbReference type="ARBA" id="ARBA00001974"/>
    </source>
</evidence>
<evidence type="ECO:0000256" key="16">
    <source>
        <dbReference type="SAM" id="MobiDB-lite"/>
    </source>
</evidence>
<evidence type="ECO:0000259" key="17">
    <source>
        <dbReference type="PROSITE" id="PS50206"/>
    </source>
</evidence>
<evidence type="ECO:0000256" key="9">
    <source>
        <dbReference type="ARBA" id="ARBA00023221"/>
    </source>
</evidence>
<evidence type="ECO:0000256" key="12">
    <source>
        <dbReference type="ARBA" id="ARBA00049645"/>
    </source>
</evidence>
<keyword evidence="10" id="KW-0413">Isomerase</keyword>
<feature type="region of interest" description="Disordered" evidence="16">
    <location>
        <begin position="545"/>
        <end position="568"/>
    </location>
</feature>
<keyword evidence="5" id="KW-0274">FAD</keyword>
<evidence type="ECO:0000256" key="2">
    <source>
        <dbReference type="ARBA" id="ARBA00010790"/>
    </source>
</evidence>
<evidence type="ECO:0000256" key="3">
    <source>
        <dbReference type="ARBA" id="ARBA00022548"/>
    </source>
</evidence>
<dbReference type="Gene3D" id="3.50.50.60">
    <property type="entry name" value="FAD/NAD(P)-binding domain"/>
    <property type="match status" value="3"/>
</dbReference>
<evidence type="ECO:0000256" key="13">
    <source>
        <dbReference type="ARBA" id="ARBA00049723"/>
    </source>
</evidence>